<evidence type="ECO:0000313" key="1">
    <source>
        <dbReference type="EMBL" id="OAY43566.1"/>
    </source>
</evidence>
<gene>
    <name evidence="1" type="ORF">MANES_08G079500</name>
</gene>
<dbReference type="AlphaFoldDB" id="A0A2C9VEE1"/>
<protein>
    <submittedName>
        <fullName evidence="1">Uncharacterized protein</fullName>
    </submittedName>
</protein>
<accession>A0A2C9VEE1</accession>
<dbReference type="EMBL" id="CM004394">
    <property type="protein sequence ID" value="OAY43566.1"/>
    <property type="molecule type" value="Genomic_DNA"/>
</dbReference>
<name>A0A2C9VEE1_MANES</name>
<proteinExistence type="predicted"/>
<reference evidence="1" key="1">
    <citation type="submission" date="2016-02" db="EMBL/GenBank/DDBJ databases">
        <title>WGS assembly of Manihot esculenta.</title>
        <authorList>
            <person name="Bredeson J.V."/>
            <person name="Prochnik S.E."/>
            <person name="Lyons J.B."/>
            <person name="Schmutz J."/>
            <person name="Grimwood J."/>
            <person name="Vrebalov J."/>
            <person name="Bart R.S."/>
            <person name="Amuge T."/>
            <person name="Ferguson M.E."/>
            <person name="Green R."/>
            <person name="Putnam N."/>
            <person name="Stites J."/>
            <person name="Rounsley S."/>
            <person name="Rokhsar D.S."/>
        </authorList>
    </citation>
    <scope>NUCLEOTIDE SEQUENCE [LARGE SCALE GENOMIC DNA]</scope>
    <source>
        <tissue evidence="1">Leaf</tissue>
    </source>
</reference>
<organism evidence="1">
    <name type="scientific">Manihot esculenta</name>
    <name type="common">Cassava</name>
    <name type="synonym">Jatropha manihot</name>
    <dbReference type="NCBI Taxonomy" id="3983"/>
    <lineage>
        <taxon>Eukaryota</taxon>
        <taxon>Viridiplantae</taxon>
        <taxon>Streptophyta</taxon>
        <taxon>Embryophyta</taxon>
        <taxon>Tracheophyta</taxon>
        <taxon>Spermatophyta</taxon>
        <taxon>Magnoliopsida</taxon>
        <taxon>eudicotyledons</taxon>
        <taxon>Gunneridae</taxon>
        <taxon>Pentapetalae</taxon>
        <taxon>rosids</taxon>
        <taxon>fabids</taxon>
        <taxon>Malpighiales</taxon>
        <taxon>Euphorbiaceae</taxon>
        <taxon>Crotonoideae</taxon>
        <taxon>Manihoteae</taxon>
        <taxon>Manihot</taxon>
    </lineage>
</organism>
<sequence length="35" mass="4000">MNSGNKLKVQEPNCNKIEIGRCTRFQLTFIEARGC</sequence>